<accession>A0A1Q9DT29</accession>
<keyword evidence="4" id="KW-1185">Reference proteome</keyword>
<evidence type="ECO:0000313" key="3">
    <source>
        <dbReference type="EMBL" id="OLP98317.1"/>
    </source>
</evidence>
<comment type="caution">
    <text evidence="3">The sequence shown here is derived from an EMBL/GenBank/DDBJ whole genome shotgun (WGS) entry which is preliminary data.</text>
</comment>
<proteinExistence type="predicted"/>
<sequence>MAGRVSANKWLQYLVRCGQRPSQSAETWDVVRAATPKQILPARLYCEEPTEHMFSATEVHQQGPEMWRDRAPIQLPALLSGEREEDRHRYILQEQAQVQAASQSQLQADEDIVEPEKRGQSQASTRAETSQASRPNTAAPEQRRAMMRMTSGMTVVLTTVVVVAVVVPGECERRRLCYLSWCSFAVTRLCSDISRAPEVPADEVAAAEDRPSQQRAGALSASGPRTQPDGASERPGRFAPRDIREGRGPSAALDVLTPRRSAHATRKVWTSGGLQIAIPLDLTFDDLWQDRGVHIGTQSGCSCIFPSGFVENAAALPQCASYYASDTRPTVGASRITFADGSRGSPSKDCCKCCTYTTGSYECGGPVGPRWVSNATGNLVYLGQEVESGLPCGIDGYNYLRSPAEPADDQYLFQPGSVNLAVPGSTFDVPPLCMSSRYCGGKVCASGPDFHQQFEMLV</sequence>
<reference evidence="3 4" key="1">
    <citation type="submission" date="2016-02" db="EMBL/GenBank/DDBJ databases">
        <title>Genome analysis of coral dinoflagellate symbionts highlights evolutionary adaptations to a symbiotic lifestyle.</title>
        <authorList>
            <person name="Aranda M."/>
            <person name="Li Y."/>
            <person name="Liew Y.J."/>
            <person name="Baumgarten S."/>
            <person name="Simakov O."/>
            <person name="Wilson M."/>
            <person name="Piel J."/>
            <person name="Ashoor H."/>
            <person name="Bougouffa S."/>
            <person name="Bajic V.B."/>
            <person name="Ryu T."/>
            <person name="Ravasi T."/>
            <person name="Bayer T."/>
            <person name="Micklem G."/>
            <person name="Kim H."/>
            <person name="Bhak J."/>
            <person name="Lajeunesse T.C."/>
            <person name="Voolstra C.R."/>
        </authorList>
    </citation>
    <scope>NUCLEOTIDE SEQUENCE [LARGE SCALE GENOMIC DNA]</scope>
    <source>
        <strain evidence="3 4">CCMP2467</strain>
    </source>
</reference>
<evidence type="ECO:0000256" key="1">
    <source>
        <dbReference type="SAM" id="MobiDB-lite"/>
    </source>
</evidence>
<keyword evidence="2" id="KW-1133">Transmembrane helix</keyword>
<evidence type="ECO:0000256" key="2">
    <source>
        <dbReference type="SAM" id="Phobius"/>
    </source>
</evidence>
<feature type="transmembrane region" description="Helical" evidence="2">
    <location>
        <begin position="152"/>
        <end position="169"/>
    </location>
</feature>
<feature type="region of interest" description="Disordered" evidence="1">
    <location>
        <begin position="204"/>
        <end position="251"/>
    </location>
</feature>
<evidence type="ECO:0000313" key="4">
    <source>
        <dbReference type="Proteomes" id="UP000186817"/>
    </source>
</evidence>
<organism evidence="3 4">
    <name type="scientific">Symbiodinium microadriaticum</name>
    <name type="common">Dinoflagellate</name>
    <name type="synonym">Zooxanthella microadriatica</name>
    <dbReference type="NCBI Taxonomy" id="2951"/>
    <lineage>
        <taxon>Eukaryota</taxon>
        <taxon>Sar</taxon>
        <taxon>Alveolata</taxon>
        <taxon>Dinophyceae</taxon>
        <taxon>Suessiales</taxon>
        <taxon>Symbiodiniaceae</taxon>
        <taxon>Symbiodinium</taxon>
    </lineage>
</organism>
<feature type="compositionally biased region" description="Basic and acidic residues" evidence="1">
    <location>
        <begin position="231"/>
        <end position="247"/>
    </location>
</feature>
<feature type="compositionally biased region" description="Polar residues" evidence="1">
    <location>
        <begin position="120"/>
        <end position="136"/>
    </location>
</feature>
<name>A0A1Q9DT29_SYMMI</name>
<gene>
    <name evidence="3" type="ORF">AK812_SmicGene19233</name>
</gene>
<dbReference type="OrthoDB" id="406551at2759"/>
<feature type="region of interest" description="Disordered" evidence="1">
    <location>
        <begin position="113"/>
        <end position="142"/>
    </location>
</feature>
<keyword evidence="2" id="KW-0812">Transmembrane</keyword>
<dbReference type="EMBL" id="LSRX01000401">
    <property type="protein sequence ID" value="OLP98317.1"/>
    <property type="molecule type" value="Genomic_DNA"/>
</dbReference>
<keyword evidence="2" id="KW-0472">Membrane</keyword>
<protein>
    <submittedName>
        <fullName evidence="3">Uncharacterized protein</fullName>
    </submittedName>
</protein>
<dbReference type="Proteomes" id="UP000186817">
    <property type="component" value="Unassembled WGS sequence"/>
</dbReference>
<dbReference type="AlphaFoldDB" id="A0A1Q9DT29"/>